<name>A0A8B7PLM6_HYAAZ</name>
<dbReference type="GO" id="GO:0008528">
    <property type="term" value="F:G protein-coupled peptide receptor activity"/>
    <property type="evidence" value="ECO:0007669"/>
    <property type="project" value="TreeGrafter"/>
</dbReference>
<dbReference type="Pfam" id="PF02793">
    <property type="entry name" value="HRM"/>
    <property type="match status" value="1"/>
</dbReference>
<dbReference type="SUPFAM" id="SSF111418">
    <property type="entry name" value="Hormone receptor domain"/>
    <property type="match status" value="1"/>
</dbReference>
<evidence type="ECO:0000256" key="6">
    <source>
        <dbReference type="ARBA" id="ARBA00023040"/>
    </source>
</evidence>
<dbReference type="SMART" id="SM00008">
    <property type="entry name" value="HormR"/>
    <property type="match status" value="1"/>
</dbReference>
<evidence type="ECO:0000256" key="2">
    <source>
        <dbReference type="ARBA" id="ARBA00005314"/>
    </source>
</evidence>
<keyword evidence="4 12" id="KW-0812">Transmembrane</keyword>
<dbReference type="OMA" id="ANTCEAQ"/>
<keyword evidence="9" id="KW-0325">Glycoprotein</keyword>
<dbReference type="GO" id="GO:0007166">
    <property type="term" value="P:cell surface receptor signaling pathway"/>
    <property type="evidence" value="ECO:0007669"/>
    <property type="project" value="InterPro"/>
</dbReference>
<reference evidence="16" key="1">
    <citation type="submission" date="2025-08" db="UniProtKB">
        <authorList>
            <consortium name="RefSeq"/>
        </authorList>
    </citation>
    <scope>IDENTIFICATION</scope>
    <source>
        <tissue evidence="16">Whole organism</tissue>
    </source>
</reference>
<evidence type="ECO:0000256" key="8">
    <source>
        <dbReference type="ARBA" id="ARBA00023170"/>
    </source>
</evidence>
<dbReference type="PROSITE" id="PS00649">
    <property type="entry name" value="G_PROTEIN_RECEP_F2_1"/>
    <property type="match status" value="1"/>
</dbReference>
<dbReference type="KEGG" id="hazt:108682263"/>
<dbReference type="OrthoDB" id="5967113at2759"/>
<feature type="transmembrane region" description="Helical" evidence="12">
    <location>
        <begin position="339"/>
        <end position="362"/>
    </location>
</feature>
<organism evidence="15 16">
    <name type="scientific">Hyalella azteca</name>
    <name type="common">Amphipod</name>
    <dbReference type="NCBI Taxonomy" id="294128"/>
    <lineage>
        <taxon>Eukaryota</taxon>
        <taxon>Metazoa</taxon>
        <taxon>Ecdysozoa</taxon>
        <taxon>Arthropoda</taxon>
        <taxon>Crustacea</taxon>
        <taxon>Multicrustacea</taxon>
        <taxon>Malacostraca</taxon>
        <taxon>Eumalacostraca</taxon>
        <taxon>Peracarida</taxon>
        <taxon>Amphipoda</taxon>
        <taxon>Senticaudata</taxon>
        <taxon>Talitrida</taxon>
        <taxon>Talitroidea</taxon>
        <taxon>Hyalellidae</taxon>
        <taxon>Hyalella</taxon>
    </lineage>
</organism>
<dbReference type="PRINTS" id="PR00249">
    <property type="entry name" value="GPCRSECRETIN"/>
</dbReference>
<evidence type="ECO:0000259" key="13">
    <source>
        <dbReference type="PROSITE" id="PS50227"/>
    </source>
</evidence>
<sequence>MGSDRRSAVTSSKGRLFYGRQYTTRRAFKIHASHDLKYSFSRNQNKYSYGSIPSSRNRGHRNIRITSDDNQLFLVSNATDSNVTVTNISDSNVSDSNTSDSNTSQSNTSDSNISDNNSSDSNASYSNVSESNSTDSNASDSIVSESNSTDSNASDSIVSESNSTDNHASDSHVSYSKNLTLEAYGPAIVSWYPAYINDEYTREPPSEHLLLAWQFTSQEDCSAFHFDSTQAVLHHAGARCEATWDNILCWPPAPLGAQVFLPCPPFEGVDPTKLASRRCGLNGTWLGRNGGSNQDVGWSNYTDCFTPDVRHLLNQLYSGSREDAQLKVSVARSCRAVEVAGLALSLVSLLLSLCVFNFVKFVDFRGPSALPYFRKSRNNRSRIHKNLFVAMLLQAAVRMVLYADQAALRGDSVGVSASVAPHRRRGIDATPILCETFHVMLEYGRSAMFMWMFIEGMYLNNLISVAFFQGPPNYCAYYCIGWGVPAVVTTVWAAVMAVGGQTGCWVGYSSTASYWILEGPRLTIIAANLLFLLNIMRTLLSKLREANTCEAQQIRPLRRSVRNALCLLPLLGITNAITMIPKPLERSAFEFGVWSYSTNILTSFQGFVVSCIYCFFNADVQRTLCYLWRVKITLRPRARRTTTLTVATLQPREMYGITLRPSTTHYKSRRQSSLGQHQEACAWEHPPQTANVS</sequence>
<feature type="domain" description="G-protein coupled receptors family 2 profile 1" evidence="13">
    <location>
        <begin position="220"/>
        <end position="308"/>
    </location>
</feature>
<feature type="domain" description="G-protein coupled receptors family 2 profile 2" evidence="14">
    <location>
        <begin position="334"/>
        <end position="617"/>
    </location>
</feature>
<accession>A0A8B7PLM6</accession>
<gene>
    <name evidence="16" type="primary">LOC108682263</name>
</gene>
<dbReference type="AlphaFoldDB" id="A0A8B7PLM6"/>
<feature type="transmembrane region" description="Helical" evidence="12">
    <location>
        <begin position="519"/>
        <end position="540"/>
    </location>
</feature>
<dbReference type="Pfam" id="PF00002">
    <property type="entry name" value="7tm_2"/>
    <property type="match status" value="1"/>
</dbReference>
<evidence type="ECO:0000256" key="7">
    <source>
        <dbReference type="ARBA" id="ARBA00023136"/>
    </source>
</evidence>
<dbReference type="InterPro" id="IPR036445">
    <property type="entry name" value="GPCR_2_extracell_dom_sf"/>
</dbReference>
<feature type="region of interest" description="Disordered" evidence="11">
    <location>
        <begin position="85"/>
        <end position="171"/>
    </location>
</feature>
<feature type="transmembrane region" description="Helical" evidence="12">
    <location>
        <begin position="383"/>
        <end position="403"/>
    </location>
</feature>
<keyword evidence="5 12" id="KW-1133">Transmembrane helix</keyword>
<dbReference type="InterPro" id="IPR000832">
    <property type="entry name" value="GPCR_2_secretin-like"/>
</dbReference>
<dbReference type="GO" id="GO:0005886">
    <property type="term" value="C:plasma membrane"/>
    <property type="evidence" value="ECO:0007669"/>
    <property type="project" value="UniProtKB-SubCell"/>
</dbReference>
<evidence type="ECO:0000259" key="14">
    <source>
        <dbReference type="PROSITE" id="PS50261"/>
    </source>
</evidence>
<keyword evidence="8" id="KW-0675">Receptor</keyword>
<keyword evidence="15" id="KW-1185">Reference proteome</keyword>
<dbReference type="PROSITE" id="PS50261">
    <property type="entry name" value="G_PROTEIN_RECEP_F2_4"/>
    <property type="match status" value="1"/>
</dbReference>
<protein>
    <submittedName>
        <fullName evidence="16">LOW QUALITY PROTEIN: calcitonin receptor-like protein 1</fullName>
    </submittedName>
</protein>
<dbReference type="InterPro" id="IPR017983">
    <property type="entry name" value="GPCR_2_secretin-like_CS"/>
</dbReference>
<evidence type="ECO:0000256" key="9">
    <source>
        <dbReference type="ARBA" id="ARBA00023180"/>
    </source>
</evidence>
<dbReference type="GeneID" id="108682263"/>
<dbReference type="GO" id="GO:0007188">
    <property type="term" value="P:adenylate cyclase-modulating G protein-coupled receptor signaling pathway"/>
    <property type="evidence" value="ECO:0007669"/>
    <property type="project" value="TreeGrafter"/>
</dbReference>
<dbReference type="PANTHER" id="PTHR45620">
    <property type="entry name" value="PDF RECEPTOR-LIKE PROTEIN-RELATED"/>
    <property type="match status" value="1"/>
</dbReference>
<dbReference type="PANTHER" id="PTHR45620:SF17">
    <property type="entry name" value="PDF RECEPTOR"/>
    <property type="match status" value="1"/>
</dbReference>
<evidence type="ECO:0000256" key="12">
    <source>
        <dbReference type="SAM" id="Phobius"/>
    </source>
</evidence>
<feature type="transmembrane region" description="Helical" evidence="12">
    <location>
        <begin position="475"/>
        <end position="499"/>
    </location>
</feature>
<comment type="subcellular location">
    <subcellularLocation>
        <location evidence="1">Cell membrane</location>
        <topology evidence="1">Multi-pass membrane protein</topology>
    </subcellularLocation>
</comment>
<evidence type="ECO:0000256" key="3">
    <source>
        <dbReference type="ARBA" id="ARBA00022475"/>
    </source>
</evidence>
<dbReference type="InterPro" id="IPR001879">
    <property type="entry name" value="GPCR_2_extracellular_dom"/>
</dbReference>
<feature type="transmembrane region" description="Helical" evidence="12">
    <location>
        <begin position="561"/>
        <end position="581"/>
    </location>
</feature>
<evidence type="ECO:0000256" key="1">
    <source>
        <dbReference type="ARBA" id="ARBA00004651"/>
    </source>
</evidence>
<proteinExistence type="inferred from homology"/>
<dbReference type="Gene3D" id="1.20.1070.10">
    <property type="entry name" value="Rhodopsin 7-helix transmembrane proteins"/>
    <property type="match status" value="1"/>
</dbReference>
<feature type="compositionally biased region" description="Low complexity" evidence="11">
    <location>
        <begin position="86"/>
        <end position="137"/>
    </location>
</feature>
<feature type="compositionally biased region" description="Polar residues" evidence="11">
    <location>
        <begin position="138"/>
        <end position="171"/>
    </location>
</feature>
<dbReference type="PROSITE" id="PS50227">
    <property type="entry name" value="G_PROTEIN_RECEP_F2_3"/>
    <property type="match status" value="1"/>
</dbReference>
<comment type="similarity">
    <text evidence="2">Belongs to the G-protein coupled receptor 2 family.</text>
</comment>
<evidence type="ECO:0000313" key="16">
    <source>
        <dbReference type="RefSeq" id="XP_018026890.1"/>
    </source>
</evidence>
<evidence type="ECO:0000256" key="5">
    <source>
        <dbReference type="ARBA" id="ARBA00022989"/>
    </source>
</evidence>
<keyword evidence="3" id="KW-1003">Cell membrane</keyword>
<feature type="transmembrane region" description="Helical" evidence="12">
    <location>
        <begin position="593"/>
        <end position="616"/>
    </location>
</feature>
<dbReference type="RefSeq" id="XP_018026890.1">
    <property type="nucleotide sequence ID" value="XM_018171401.2"/>
</dbReference>
<keyword evidence="7 12" id="KW-0472">Membrane</keyword>
<evidence type="ECO:0000313" key="15">
    <source>
        <dbReference type="Proteomes" id="UP000694843"/>
    </source>
</evidence>
<keyword evidence="6" id="KW-0297">G-protein coupled receptor</keyword>
<feature type="transmembrane region" description="Helical" evidence="12">
    <location>
        <begin position="448"/>
        <end position="468"/>
    </location>
</feature>
<keyword evidence="10" id="KW-0807">Transducer</keyword>
<dbReference type="Proteomes" id="UP000694843">
    <property type="component" value="Unplaced"/>
</dbReference>
<evidence type="ECO:0000256" key="4">
    <source>
        <dbReference type="ARBA" id="ARBA00022692"/>
    </source>
</evidence>
<dbReference type="Gene3D" id="4.10.1240.10">
    <property type="entry name" value="GPCR, family 2, extracellular hormone receptor domain"/>
    <property type="match status" value="1"/>
</dbReference>
<dbReference type="InterPro" id="IPR050332">
    <property type="entry name" value="GPCR_2"/>
</dbReference>
<evidence type="ECO:0000256" key="10">
    <source>
        <dbReference type="ARBA" id="ARBA00023224"/>
    </source>
</evidence>
<dbReference type="InterPro" id="IPR017981">
    <property type="entry name" value="GPCR_2-like_7TM"/>
</dbReference>
<evidence type="ECO:0000256" key="11">
    <source>
        <dbReference type="SAM" id="MobiDB-lite"/>
    </source>
</evidence>